<dbReference type="Pfam" id="PF12708">
    <property type="entry name" value="Pect-lyase_RHGA_epim"/>
    <property type="match status" value="1"/>
</dbReference>
<organism evidence="3 4">
    <name type="scientific">Pedobacter segetis</name>
    <dbReference type="NCBI Taxonomy" id="2793069"/>
    <lineage>
        <taxon>Bacteria</taxon>
        <taxon>Pseudomonadati</taxon>
        <taxon>Bacteroidota</taxon>
        <taxon>Sphingobacteriia</taxon>
        <taxon>Sphingobacteriales</taxon>
        <taxon>Sphingobacteriaceae</taxon>
        <taxon>Pedobacter</taxon>
    </lineage>
</organism>
<dbReference type="RefSeq" id="WP_200587594.1">
    <property type="nucleotide sequence ID" value="NZ_JAEHFY010000023.1"/>
</dbReference>
<evidence type="ECO:0000259" key="2">
    <source>
        <dbReference type="Pfam" id="PF16315"/>
    </source>
</evidence>
<accession>A0ABS1BPD2</accession>
<evidence type="ECO:0000313" key="4">
    <source>
        <dbReference type="Proteomes" id="UP000660024"/>
    </source>
</evidence>
<comment type="caution">
    <text evidence="3">The sequence shown here is derived from an EMBL/GenBank/DDBJ whole genome shotgun (WGS) entry which is preliminary data.</text>
</comment>
<dbReference type="InterPro" id="IPR024535">
    <property type="entry name" value="RHGA/B-epi-like_pectate_lyase"/>
</dbReference>
<dbReference type="Proteomes" id="UP000660024">
    <property type="component" value="Unassembled WGS sequence"/>
</dbReference>
<sequence length="584" mass="65928">MRLIYLIVYFFTISIVCKAQEKTASIFEDFKVNGARSILPDFSFAGYHYGEKEIPFLTKNVFNVSDYGIQPNAKFDQTNKIQKIIDKVGEKGGGVIFFPKGKYLLNMDSSKVNFLKINYSHIILRGEGSGVDGTIFYNGSNTLQEEISSWLSPFLIQTGYAIQGTKSFWGIDFPNPDKIPSTGVSGNNGVVNEQIKSAKILTEIISNANKGSQTLKVKSTAKLRAGDCILIGMFNTTKDGNLMKELLAPIQEFEPQETSALNAGQFSAPSYQWLVQIDEIINRSTVKLKQPLRRDIKLSFHPVIAEAQMLKEIGIENLRFESAWDGNYCHHGCKNSDPKTVKLMDYGWNAVNFCRVSNGWIKNVAINNFTNAIYLLDSRNVTIDNVKITGYDGHSGVKIYGHAADNLIKNINFECNFTHVLGGEGNAYGNVFSNINYNPKRKIPGMFDSHGFSDRRFSPPAENLFEDIKGMWKISGGGSPQNLPHMAAYNTWWNVQEAGFTDQDTELFNSWFWTSKSSNHPQKDHHKMYLKSIVVGVYIPELKLTIEGNENDRKDEWIYVENFNKGLVKPYSLYKAQLDLRLQK</sequence>
<proteinExistence type="predicted"/>
<feature type="domain" description="Rhamnogalacturonase A/B/Epimerase-like pectate lyase" evidence="1">
    <location>
        <begin position="62"/>
        <end position="129"/>
    </location>
</feature>
<evidence type="ECO:0000259" key="1">
    <source>
        <dbReference type="Pfam" id="PF12708"/>
    </source>
</evidence>
<dbReference type="SUPFAM" id="SSF51126">
    <property type="entry name" value="Pectin lyase-like"/>
    <property type="match status" value="1"/>
</dbReference>
<protein>
    <submittedName>
        <fullName evidence="3">DUF4955 domain-containing protein</fullName>
    </submittedName>
</protein>
<gene>
    <name evidence="3" type="ORF">I5M32_14335</name>
</gene>
<name>A0ABS1BPD2_9SPHI</name>
<dbReference type="InterPro" id="IPR032532">
    <property type="entry name" value="DUF4955"/>
</dbReference>
<dbReference type="Gene3D" id="2.160.20.10">
    <property type="entry name" value="Single-stranded right-handed beta-helix, Pectin lyase-like"/>
    <property type="match status" value="2"/>
</dbReference>
<dbReference type="InterPro" id="IPR012334">
    <property type="entry name" value="Pectin_lyas_fold"/>
</dbReference>
<dbReference type="InterPro" id="IPR011050">
    <property type="entry name" value="Pectin_lyase_fold/virulence"/>
</dbReference>
<dbReference type="EMBL" id="JAEHFY010000023">
    <property type="protein sequence ID" value="MBK0384144.1"/>
    <property type="molecule type" value="Genomic_DNA"/>
</dbReference>
<evidence type="ECO:0000313" key="3">
    <source>
        <dbReference type="EMBL" id="MBK0384144.1"/>
    </source>
</evidence>
<keyword evidence="4" id="KW-1185">Reference proteome</keyword>
<dbReference type="Pfam" id="PF16315">
    <property type="entry name" value="DUF4955"/>
    <property type="match status" value="1"/>
</dbReference>
<reference evidence="3 4" key="1">
    <citation type="submission" date="2020-12" db="EMBL/GenBank/DDBJ databases">
        <title>Bacterial novel species Pedobacter sp. SD-b isolated from soil.</title>
        <authorList>
            <person name="Jung H.-Y."/>
        </authorList>
    </citation>
    <scope>NUCLEOTIDE SEQUENCE [LARGE SCALE GENOMIC DNA]</scope>
    <source>
        <strain evidence="3 4">SD-b</strain>
    </source>
</reference>
<feature type="domain" description="DUF4955" evidence="2">
    <location>
        <begin position="442"/>
        <end position="584"/>
    </location>
</feature>